<protein>
    <submittedName>
        <fullName evidence="1">Uncharacterized protein</fullName>
    </submittedName>
</protein>
<proteinExistence type="predicted"/>
<dbReference type="EMBL" id="GGEC01006293">
    <property type="protein sequence ID" value="MBW86776.1"/>
    <property type="molecule type" value="Transcribed_RNA"/>
</dbReference>
<sequence length="27" mass="3270">MLKWVARKKLKVLFMTLVREMLFLGMS</sequence>
<evidence type="ECO:0000313" key="1">
    <source>
        <dbReference type="EMBL" id="MBW86776.1"/>
    </source>
</evidence>
<accession>A0A2P2IZY5</accession>
<organism evidence="1">
    <name type="scientific">Rhizophora mucronata</name>
    <name type="common">Asiatic mangrove</name>
    <dbReference type="NCBI Taxonomy" id="61149"/>
    <lineage>
        <taxon>Eukaryota</taxon>
        <taxon>Viridiplantae</taxon>
        <taxon>Streptophyta</taxon>
        <taxon>Embryophyta</taxon>
        <taxon>Tracheophyta</taxon>
        <taxon>Spermatophyta</taxon>
        <taxon>Magnoliopsida</taxon>
        <taxon>eudicotyledons</taxon>
        <taxon>Gunneridae</taxon>
        <taxon>Pentapetalae</taxon>
        <taxon>rosids</taxon>
        <taxon>fabids</taxon>
        <taxon>Malpighiales</taxon>
        <taxon>Rhizophoraceae</taxon>
        <taxon>Rhizophora</taxon>
    </lineage>
</organism>
<dbReference type="AlphaFoldDB" id="A0A2P2IZY5"/>
<reference evidence="1" key="1">
    <citation type="submission" date="2018-02" db="EMBL/GenBank/DDBJ databases">
        <title>Rhizophora mucronata_Transcriptome.</title>
        <authorList>
            <person name="Meera S.P."/>
            <person name="Sreeshan A."/>
            <person name="Augustine A."/>
        </authorList>
    </citation>
    <scope>NUCLEOTIDE SEQUENCE</scope>
    <source>
        <tissue evidence="1">Leaf</tissue>
    </source>
</reference>
<name>A0A2P2IZY5_RHIMU</name>